<name>A0A822YQN5_NELNU</name>
<evidence type="ECO:0000313" key="1">
    <source>
        <dbReference type="EMBL" id="DAD31528.1"/>
    </source>
</evidence>
<accession>A0A822YQN5</accession>
<keyword evidence="2" id="KW-1185">Reference proteome</keyword>
<reference evidence="1 2" key="1">
    <citation type="journal article" date="2020" name="Mol. Biol. Evol.">
        <title>Distinct Expression and Methylation Patterns for Genes with Different Fates following a Single Whole-Genome Duplication in Flowering Plants.</title>
        <authorList>
            <person name="Shi T."/>
            <person name="Rahmani R.S."/>
            <person name="Gugger P.F."/>
            <person name="Wang M."/>
            <person name="Li H."/>
            <person name="Zhang Y."/>
            <person name="Li Z."/>
            <person name="Wang Q."/>
            <person name="Van de Peer Y."/>
            <person name="Marchal K."/>
            <person name="Chen J."/>
        </authorList>
    </citation>
    <scope>NUCLEOTIDE SEQUENCE [LARGE SCALE GENOMIC DNA]</scope>
    <source>
        <tissue evidence="1">Leaf</tissue>
    </source>
</reference>
<sequence>MEDMGYNLKLTTRRKLSEKLGRDKGREEKNGIRNLNMHIELVRTSDQTTAL</sequence>
<organism evidence="1 2">
    <name type="scientific">Nelumbo nucifera</name>
    <name type="common">Sacred lotus</name>
    <dbReference type="NCBI Taxonomy" id="4432"/>
    <lineage>
        <taxon>Eukaryota</taxon>
        <taxon>Viridiplantae</taxon>
        <taxon>Streptophyta</taxon>
        <taxon>Embryophyta</taxon>
        <taxon>Tracheophyta</taxon>
        <taxon>Spermatophyta</taxon>
        <taxon>Magnoliopsida</taxon>
        <taxon>Proteales</taxon>
        <taxon>Nelumbonaceae</taxon>
        <taxon>Nelumbo</taxon>
    </lineage>
</organism>
<proteinExistence type="predicted"/>
<gene>
    <name evidence="1" type="ORF">HUJ06_010379</name>
</gene>
<comment type="caution">
    <text evidence="1">The sequence shown here is derived from an EMBL/GenBank/DDBJ whole genome shotgun (WGS) entry which is preliminary data.</text>
</comment>
<dbReference type="EMBL" id="DUZY01000003">
    <property type="protein sequence ID" value="DAD31528.1"/>
    <property type="molecule type" value="Genomic_DNA"/>
</dbReference>
<evidence type="ECO:0000313" key="2">
    <source>
        <dbReference type="Proteomes" id="UP000607653"/>
    </source>
</evidence>
<dbReference type="Proteomes" id="UP000607653">
    <property type="component" value="Unassembled WGS sequence"/>
</dbReference>
<protein>
    <submittedName>
        <fullName evidence="1">Uncharacterized protein</fullName>
    </submittedName>
</protein>
<dbReference type="AlphaFoldDB" id="A0A822YQN5"/>